<proteinExistence type="predicted"/>
<comment type="caution">
    <text evidence="1">The sequence shown here is derived from an EMBL/GenBank/DDBJ whole genome shotgun (WGS) entry which is preliminary data.</text>
</comment>
<accession>A0A369K9Y6</accession>
<protein>
    <submittedName>
        <fullName evidence="1">Uncharacterized protein</fullName>
    </submittedName>
</protein>
<dbReference type="InterPro" id="IPR023213">
    <property type="entry name" value="CAT-like_dom_sf"/>
</dbReference>
<evidence type="ECO:0000313" key="2">
    <source>
        <dbReference type="Proteomes" id="UP000076154"/>
    </source>
</evidence>
<gene>
    <name evidence="1" type="ORF">Hypma_015825</name>
</gene>
<dbReference type="InterPro" id="IPR052058">
    <property type="entry name" value="Alcohol_O-acetyltransferase"/>
</dbReference>
<dbReference type="AlphaFoldDB" id="A0A369K9Y6"/>
<sequence>MATTHSIPVAFSQPRSAHVSLRLQLDQCRNGCATEKCQCAIIGEALDSSSSEETLVPFDDRVERAMGDTELSYFLPSRESGVNDMYLHLGCRAPLRLVEHERVRLVWAILRTRHPLLASSVEMHTYDDVRFVYLPPRSIKNALEDAGHNLEYRSQDKDELVDSYLNGPRTLSKDRISYLIVSPHGPSQHEASGDITTECEFLICATHFLGDGMALHQFANDFFGLLGSSSTMNYLAFILSAEWQTRCGKFQDEPIKLPTSLEDRLPPSKGKLSQLATRVDFLRSQEKLIGGHTFPRRSSGPRRTIVPTVSIDEKRTKDLLKRCKSNGVSISSALFAICNIAWVKASGQKQEMPTMMYSALNLRPYLMASKALNDSYWFLAIGYFNVILPGFLPRSGSLAPTFWLRARSARKQSTLAAKNPMIVSRSREMARERGERARAWAKEDDDKERGIWTTPLPSAKKPADRPPSQALIGLSLLGNLDGTYKHSAFLKIQLHTLTTGSRQRAGGMLLFGYTFVGKLWLSLGYDENGFEKDTVERFWTNVLSCTDDFLIN</sequence>
<dbReference type="PANTHER" id="PTHR28037:SF1">
    <property type="entry name" value="ALCOHOL O-ACETYLTRANSFERASE 1-RELATED"/>
    <property type="match status" value="1"/>
</dbReference>
<evidence type="ECO:0000313" key="1">
    <source>
        <dbReference type="EMBL" id="RDB28633.1"/>
    </source>
</evidence>
<dbReference type="PANTHER" id="PTHR28037">
    <property type="entry name" value="ALCOHOL O-ACETYLTRANSFERASE 1-RELATED"/>
    <property type="match status" value="1"/>
</dbReference>
<dbReference type="Proteomes" id="UP000076154">
    <property type="component" value="Unassembled WGS sequence"/>
</dbReference>
<keyword evidence="2" id="KW-1185">Reference proteome</keyword>
<dbReference type="OrthoDB" id="3355480at2759"/>
<dbReference type="STRING" id="39966.A0A369K9Y6"/>
<dbReference type="Gene3D" id="3.30.559.10">
    <property type="entry name" value="Chloramphenicol acetyltransferase-like domain"/>
    <property type="match status" value="1"/>
</dbReference>
<dbReference type="EMBL" id="LUEZ02000010">
    <property type="protein sequence ID" value="RDB28633.1"/>
    <property type="molecule type" value="Genomic_DNA"/>
</dbReference>
<organism evidence="1 2">
    <name type="scientific">Hypsizygus marmoreus</name>
    <name type="common">White beech mushroom</name>
    <name type="synonym">Agaricus marmoreus</name>
    <dbReference type="NCBI Taxonomy" id="39966"/>
    <lineage>
        <taxon>Eukaryota</taxon>
        <taxon>Fungi</taxon>
        <taxon>Dikarya</taxon>
        <taxon>Basidiomycota</taxon>
        <taxon>Agaricomycotina</taxon>
        <taxon>Agaricomycetes</taxon>
        <taxon>Agaricomycetidae</taxon>
        <taxon>Agaricales</taxon>
        <taxon>Tricholomatineae</taxon>
        <taxon>Lyophyllaceae</taxon>
        <taxon>Hypsizygus</taxon>
    </lineage>
</organism>
<dbReference type="InParanoid" id="A0A369K9Y6"/>
<name>A0A369K9Y6_HYPMA</name>
<reference evidence="1" key="1">
    <citation type="submission" date="2018-04" db="EMBL/GenBank/DDBJ databases">
        <title>Whole genome sequencing of Hypsizygus marmoreus.</title>
        <authorList>
            <person name="Choi I.-G."/>
            <person name="Min B."/>
            <person name="Kim J.-G."/>
            <person name="Kim S."/>
            <person name="Oh Y.-L."/>
            <person name="Kong W.-S."/>
            <person name="Park H."/>
            <person name="Jeong J."/>
            <person name="Song E.-S."/>
        </authorList>
    </citation>
    <scope>NUCLEOTIDE SEQUENCE [LARGE SCALE GENOMIC DNA]</scope>
    <source>
        <strain evidence="1">51987-8</strain>
    </source>
</reference>